<dbReference type="InterPro" id="IPR039598">
    <property type="entry name" value="HMGXB3"/>
</dbReference>
<keyword evidence="3" id="KW-1185">Reference proteome</keyword>
<dbReference type="PANTHER" id="PTHR17609">
    <property type="entry name" value="HMG DOMAIN-CONTAINING PROTEIN 3"/>
    <property type="match status" value="1"/>
</dbReference>
<evidence type="ECO:0000313" key="3">
    <source>
        <dbReference type="Proteomes" id="UP000596742"/>
    </source>
</evidence>
<dbReference type="PANTHER" id="PTHR17609:SF3">
    <property type="entry name" value="SAP DOMAIN-CONTAINING PROTEIN"/>
    <property type="match status" value="1"/>
</dbReference>
<feature type="region of interest" description="Disordered" evidence="1">
    <location>
        <begin position="53"/>
        <end position="79"/>
    </location>
</feature>
<dbReference type="AlphaFoldDB" id="A0A8B6BFR0"/>
<name>A0A8B6BFR0_MYTGA</name>
<accession>A0A8B6BFR0</accession>
<dbReference type="OrthoDB" id="8948380at2759"/>
<evidence type="ECO:0000256" key="1">
    <source>
        <dbReference type="SAM" id="MobiDB-lite"/>
    </source>
</evidence>
<protein>
    <submittedName>
        <fullName evidence="2">Uncharacterized protein</fullName>
    </submittedName>
</protein>
<dbReference type="Proteomes" id="UP000596742">
    <property type="component" value="Unassembled WGS sequence"/>
</dbReference>
<comment type="caution">
    <text evidence="2">The sequence shown here is derived from an EMBL/GenBank/DDBJ whole genome shotgun (WGS) entry which is preliminary data.</text>
</comment>
<sequence>MNIRPKNHPFREEKNDFAIKGKDWWPNLKERHNDLFFRNPEKTSSLGCRMMIRQKKENSNTNQEESSSSDSNYNPTTGSSDHLSLYDWFHHNNTKKKTLRRCSLVREISGLVDTQTVEQLFSSSRKDLYFLNNLTPTNHMFQVKTYSSPKKYKE</sequence>
<organism evidence="2 3">
    <name type="scientific">Mytilus galloprovincialis</name>
    <name type="common">Mediterranean mussel</name>
    <dbReference type="NCBI Taxonomy" id="29158"/>
    <lineage>
        <taxon>Eukaryota</taxon>
        <taxon>Metazoa</taxon>
        <taxon>Spiralia</taxon>
        <taxon>Lophotrochozoa</taxon>
        <taxon>Mollusca</taxon>
        <taxon>Bivalvia</taxon>
        <taxon>Autobranchia</taxon>
        <taxon>Pteriomorphia</taxon>
        <taxon>Mytilida</taxon>
        <taxon>Mytiloidea</taxon>
        <taxon>Mytilidae</taxon>
        <taxon>Mytilinae</taxon>
        <taxon>Mytilus</taxon>
    </lineage>
</organism>
<feature type="compositionally biased region" description="Low complexity" evidence="1">
    <location>
        <begin position="59"/>
        <end position="74"/>
    </location>
</feature>
<proteinExistence type="predicted"/>
<reference evidence="2" key="1">
    <citation type="submission" date="2018-11" db="EMBL/GenBank/DDBJ databases">
        <authorList>
            <person name="Alioto T."/>
            <person name="Alioto T."/>
        </authorList>
    </citation>
    <scope>NUCLEOTIDE SEQUENCE</scope>
</reference>
<gene>
    <name evidence="2" type="ORF">MGAL_10B040835</name>
</gene>
<evidence type="ECO:0000313" key="2">
    <source>
        <dbReference type="EMBL" id="VDH90095.1"/>
    </source>
</evidence>
<dbReference type="EMBL" id="UYJE01000092">
    <property type="protein sequence ID" value="VDH90095.1"/>
    <property type="molecule type" value="Genomic_DNA"/>
</dbReference>